<dbReference type="Pfam" id="PF00892">
    <property type="entry name" value="EamA"/>
    <property type="match status" value="2"/>
</dbReference>
<dbReference type="EMBL" id="CP010836">
    <property type="protein sequence ID" value="AJP73088.1"/>
    <property type="molecule type" value="Genomic_DNA"/>
</dbReference>
<dbReference type="InterPro" id="IPR037185">
    <property type="entry name" value="EmrE-like"/>
</dbReference>
<dbReference type="AlphaFoldDB" id="A0A7U4JA85"/>
<evidence type="ECO:0000256" key="6">
    <source>
        <dbReference type="SAM" id="Phobius"/>
    </source>
</evidence>
<protein>
    <submittedName>
        <fullName evidence="8">Multidrug transporter</fullName>
    </submittedName>
</protein>
<dbReference type="Proteomes" id="UP000032300">
    <property type="component" value="Chromosome"/>
</dbReference>
<evidence type="ECO:0000256" key="5">
    <source>
        <dbReference type="ARBA" id="ARBA00023136"/>
    </source>
</evidence>
<feature type="transmembrane region" description="Helical" evidence="6">
    <location>
        <begin position="12"/>
        <end position="31"/>
    </location>
</feature>
<name>A0A7U4JA85_9SPHN</name>
<feature type="transmembrane region" description="Helical" evidence="6">
    <location>
        <begin position="130"/>
        <end position="147"/>
    </location>
</feature>
<dbReference type="GO" id="GO:0016020">
    <property type="term" value="C:membrane"/>
    <property type="evidence" value="ECO:0007669"/>
    <property type="project" value="UniProtKB-SubCell"/>
</dbReference>
<comment type="subcellular location">
    <subcellularLocation>
        <location evidence="1">Membrane</location>
        <topology evidence="1">Multi-pass membrane protein</topology>
    </subcellularLocation>
</comment>
<dbReference type="KEGG" id="sphi:TS85_16745"/>
<reference evidence="8 9" key="2">
    <citation type="submission" date="2015-02" db="EMBL/GenBank/DDBJ databases">
        <title>The complete genome of Sphingomonas hengshuiensis sp. WHSC-8 isolated from soil of Hengshui Lake.</title>
        <authorList>
            <person name="Wei S."/>
            <person name="Guo J."/>
            <person name="Su C."/>
            <person name="Wu R."/>
            <person name="Zhang Z."/>
            <person name="Liang K."/>
            <person name="Li H."/>
            <person name="Wang T."/>
            <person name="Liu H."/>
            <person name="Zhang C."/>
            <person name="Li Z."/>
            <person name="Wang Q."/>
            <person name="Meng J."/>
        </authorList>
    </citation>
    <scope>NUCLEOTIDE SEQUENCE [LARGE SCALE GENOMIC DNA]</scope>
    <source>
        <strain evidence="8 9">WHSC-8</strain>
    </source>
</reference>
<dbReference type="InterPro" id="IPR050638">
    <property type="entry name" value="AA-Vitamin_Transporters"/>
</dbReference>
<evidence type="ECO:0000256" key="4">
    <source>
        <dbReference type="ARBA" id="ARBA00022989"/>
    </source>
</evidence>
<keyword evidence="4 6" id="KW-1133">Transmembrane helix</keyword>
<feature type="domain" description="EamA" evidence="7">
    <location>
        <begin position="161"/>
        <end position="297"/>
    </location>
</feature>
<reference evidence="8 9" key="1">
    <citation type="journal article" date="2015" name="Int. J. Syst. Evol. Microbiol.">
        <title>Sphingomonas hengshuiensis sp. nov., isolated from lake wetland.</title>
        <authorList>
            <person name="Wei S."/>
            <person name="Wang T."/>
            <person name="Liu H."/>
            <person name="Zhang C."/>
            <person name="Guo J."/>
            <person name="Wang Q."/>
            <person name="Liang K."/>
            <person name="Zhang Z."/>
        </authorList>
    </citation>
    <scope>NUCLEOTIDE SEQUENCE [LARGE SCALE GENOMIC DNA]</scope>
    <source>
        <strain evidence="8 9">WHSC-8</strain>
    </source>
</reference>
<evidence type="ECO:0000313" key="9">
    <source>
        <dbReference type="Proteomes" id="UP000032300"/>
    </source>
</evidence>
<proteinExistence type="inferred from homology"/>
<feature type="transmembrane region" description="Helical" evidence="6">
    <location>
        <begin position="279"/>
        <end position="297"/>
    </location>
</feature>
<feature type="transmembrane region" description="Helical" evidence="6">
    <location>
        <begin position="98"/>
        <end position="118"/>
    </location>
</feature>
<evidence type="ECO:0000313" key="8">
    <source>
        <dbReference type="EMBL" id="AJP73088.1"/>
    </source>
</evidence>
<feature type="transmembrane region" description="Helical" evidence="6">
    <location>
        <begin position="73"/>
        <end position="92"/>
    </location>
</feature>
<keyword evidence="9" id="KW-1185">Reference proteome</keyword>
<dbReference type="SUPFAM" id="SSF103481">
    <property type="entry name" value="Multidrug resistance efflux transporter EmrE"/>
    <property type="match status" value="2"/>
</dbReference>
<dbReference type="OrthoDB" id="2352272at2"/>
<dbReference type="RefSeq" id="WP_044333778.1">
    <property type="nucleotide sequence ID" value="NZ_CP010836.1"/>
</dbReference>
<keyword evidence="3 6" id="KW-0812">Transmembrane</keyword>
<feature type="domain" description="EamA" evidence="7">
    <location>
        <begin position="17"/>
        <end position="145"/>
    </location>
</feature>
<accession>A0A7U4JA85</accession>
<dbReference type="InterPro" id="IPR000620">
    <property type="entry name" value="EamA_dom"/>
</dbReference>
<feature type="transmembrane region" description="Helical" evidence="6">
    <location>
        <begin position="222"/>
        <end position="243"/>
    </location>
</feature>
<dbReference type="PANTHER" id="PTHR32322:SF2">
    <property type="entry name" value="EAMA DOMAIN-CONTAINING PROTEIN"/>
    <property type="match status" value="1"/>
</dbReference>
<gene>
    <name evidence="8" type="ORF">TS85_16745</name>
</gene>
<feature type="transmembrane region" description="Helical" evidence="6">
    <location>
        <begin position="191"/>
        <end position="210"/>
    </location>
</feature>
<dbReference type="PANTHER" id="PTHR32322">
    <property type="entry name" value="INNER MEMBRANE TRANSPORTER"/>
    <property type="match status" value="1"/>
</dbReference>
<feature type="transmembrane region" description="Helical" evidence="6">
    <location>
        <begin position="43"/>
        <end position="61"/>
    </location>
</feature>
<sequence>MIGNTPRSTRLTVLIPFAIVTLIWGSTWLVIKDQISVVPASWSVSYRFAVAGVVTLIWAAARGDGIRLDARGWGFALALGFAQFVMNFNFVYRAEAHITSGVVAIVYALLLVPNAILARAFLGQKMGRQLLLGSAVAMAGVALLFVHEARLSPVGPHEALIGIGLALAGVLSASVANVMQATRTARAYPMATILGWAMLSGAAIDASWAYATAGAPVFEMRAGYIAGILYLGVIGSSITFTIYFQLIRTIGPAKAAYTSVLIPVIAMLLSTLFEGYRWSLLAGAGSLLALAGLVIALRARRPNR</sequence>
<feature type="transmembrane region" description="Helical" evidence="6">
    <location>
        <begin position="255"/>
        <end position="273"/>
    </location>
</feature>
<keyword evidence="5 6" id="KW-0472">Membrane</keyword>
<comment type="similarity">
    <text evidence="2">Belongs to the EamA transporter family.</text>
</comment>
<evidence type="ECO:0000256" key="1">
    <source>
        <dbReference type="ARBA" id="ARBA00004141"/>
    </source>
</evidence>
<evidence type="ECO:0000256" key="2">
    <source>
        <dbReference type="ARBA" id="ARBA00007362"/>
    </source>
</evidence>
<organism evidence="8 9">
    <name type="scientific">Sphingomonas hengshuiensis</name>
    <dbReference type="NCBI Taxonomy" id="1609977"/>
    <lineage>
        <taxon>Bacteria</taxon>
        <taxon>Pseudomonadati</taxon>
        <taxon>Pseudomonadota</taxon>
        <taxon>Alphaproteobacteria</taxon>
        <taxon>Sphingomonadales</taxon>
        <taxon>Sphingomonadaceae</taxon>
        <taxon>Sphingomonas</taxon>
    </lineage>
</organism>
<evidence type="ECO:0000259" key="7">
    <source>
        <dbReference type="Pfam" id="PF00892"/>
    </source>
</evidence>
<evidence type="ECO:0000256" key="3">
    <source>
        <dbReference type="ARBA" id="ARBA00022692"/>
    </source>
</evidence>
<feature type="transmembrane region" description="Helical" evidence="6">
    <location>
        <begin position="159"/>
        <end position="179"/>
    </location>
</feature>